<dbReference type="Gene3D" id="3.10.180.10">
    <property type="entry name" value="2,3-Dihydroxybiphenyl 1,2-Dioxygenase, domain 1"/>
    <property type="match status" value="1"/>
</dbReference>
<dbReference type="RefSeq" id="WP_377555619.1">
    <property type="nucleotide sequence ID" value="NZ_JBHUHQ010000013.1"/>
</dbReference>
<dbReference type="PANTHER" id="PTHR36437:SF2">
    <property type="entry name" value="GLYOXALASE_BLEOMYCIN RESISTANCE PROTEIN_DIOXYGENASE"/>
    <property type="match status" value="1"/>
</dbReference>
<evidence type="ECO:0000313" key="3">
    <source>
        <dbReference type="Proteomes" id="UP001597383"/>
    </source>
</evidence>
<keyword evidence="3" id="KW-1185">Reference proteome</keyword>
<dbReference type="SUPFAM" id="SSF54593">
    <property type="entry name" value="Glyoxalase/Bleomycin resistance protein/Dihydroxybiphenyl dioxygenase"/>
    <property type="match status" value="1"/>
</dbReference>
<evidence type="ECO:0000313" key="2">
    <source>
        <dbReference type="EMBL" id="MFD2044042.1"/>
    </source>
</evidence>
<dbReference type="EMBL" id="JBHUHQ010000013">
    <property type="protein sequence ID" value="MFD2044042.1"/>
    <property type="molecule type" value="Genomic_DNA"/>
</dbReference>
<name>A0ABW4VWM0_9BACI</name>
<accession>A0ABW4VWM0</accession>
<dbReference type="Proteomes" id="UP001597383">
    <property type="component" value="Unassembled WGS sequence"/>
</dbReference>
<dbReference type="PROSITE" id="PS51819">
    <property type="entry name" value="VOC"/>
    <property type="match status" value="1"/>
</dbReference>
<sequence length="114" mass="13283">MIERIDTVCLKVSNVEESRTWYQKTLGFEEAFKGEGYCILNIGNSGVPLTIEEGRTSSHQEGTYPIFFTKDIEQIYEKLKEQGVNVSEIQKDGVNMFFDFYDMDNNKLQVCFWE</sequence>
<dbReference type="PANTHER" id="PTHR36437">
    <property type="entry name" value="GLYOXALASE/BLEOMYCIN RESISTANCE PROTEIN/DIOXYGENASE"/>
    <property type="match status" value="1"/>
</dbReference>
<protein>
    <submittedName>
        <fullName evidence="2">VOC family protein</fullName>
    </submittedName>
</protein>
<dbReference type="InterPro" id="IPR029068">
    <property type="entry name" value="Glyas_Bleomycin-R_OHBP_Dase"/>
</dbReference>
<evidence type="ECO:0000259" key="1">
    <source>
        <dbReference type="PROSITE" id="PS51819"/>
    </source>
</evidence>
<dbReference type="InterPro" id="IPR004360">
    <property type="entry name" value="Glyas_Fos-R_dOase_dom"/>
</dbReference>
<dbReference type="InterPro" id="IPR037523">
    <property type="entry name" value="VOC_core"/>
</dbReference>
<gene>
    <name evidence="2" type="ORF">ACFSJF_07190</name>
</gene>
<comment type="caution">
    <text evidence="2">The sequence shown here is derived from an EMBL/GenBank/DDBJ whole genome shotgun (WGS) entry which is preliminary data.</text>
</comment>
<proteinExistence type="predicted"/>
<feature type="domain" description="VOC" evidence="1">
    <location>
        <begin position="4"/>
        <end position="113"/>
    </location>
</feature>
<reference evidence="3" key="1">
    <citation type="journal article" date="2019" name="Int. J. Syst. Evol. Microbiol.">
        <title>The Global Catalogue of Microorganisms (GCM) 10K type strain sequencing project: providing services to taxonomists for standard genome sequencing and annotation.</title>
        <authorList>
            <consortium name="The Broad Institute Genomics Platform"/>
            <consortium name="The Broad Institute Genome Sequencing Center for Infectious Disease"/>
            <person name="Wu L."/>
            <person name="Ma J."/>
        </authorList>
    </citation>
    <scope>NUCLEOTIDE SEQUENCE [LARGE SCALE GENOMIC DNA]</scope>
    <source>
        <strain evidence="3">R28</strain>
    </source>
</reference>
<organism evidence="2 3">
    <name type="scientific">Ornithinibacillus salinisoli</name>
    <dbReference type="NCBI Taxonomy" id="1848459"/>
    <lineage>
        <taxon>Bacteria</taxon>
        <taxon>Bacillati</taxon>
        <taxon>Bacillota</taxon>
        <taxon>Bacilli</taxon>
        <taxon>Bacillales</taxon>
        <taxon>Bacillaceae</taxon>
        <taxon>Ornithinibacillus</taxon>
    </lineage>
</organism>
<dbReference type="Pfam" id="PF00903">
    <property type="entry name" value="Glyoxalase"/>
    <property type="match status" value="1"/>
</dbReference>